<dbReference type="Pfam" id="PF03269">
    <property type="entry name" value="DUF268"/>
    <property type="match status" value="1"/>
</dbReference>
<gene>
    <name evidence="1" type="ORF">A2610_00325</name>
</gene>
<dbReference type="InterPro" id="IPR004951">
    <property type="entry name" value="DUF268_CAE_spp"/>
</dbReference>
<reference evidence="1 2" key="1">
    <citation type="journal article" date="2016" name="Nat. Commun.">
        <title>Thousands of microbial genomes shed light on interconnected biogeochemical processes in an aquifer system.</title>
        <authorList>
            <person name="Anantharaman K."/>
            <person name="Brown C.T."/>
            <person name="Hug L.A."/>
            <person name="Sharon I."/>
            <person name="Castelle C.J."/>
            <person name="Probst A.J."/>
            <person name="Thomas B.C."/>
            <person name="Singh A."/>
            <person name="Wilkins M.J."/>
            <person name="Karaoz U."/>
            <person name="Brodie E.L."/>
            <person name="Williams K.H."/>
            <person name="Hubbard S.S."/>
            <person name="Banfield J.F."/>
        </authorList>
    </citation>
    <scope>NUCLEOTIDE SEQUENCE [LARGE SCALE GENOMIC DNA]</scope>
</reference>
<evidence type="ECO:0000313" key="2">
    <source>
        <dbReference type="Proteomes" id="UP000179057"/>
    </source>
</evidence>
<dbReference type="InterPro" id="IPR029063">
    <property type="entry name" value="SAM-dependent_MTases_sf"/>
</dbReference>
<dbReference type="SUPFAM" id="SSF53335">
    <property type="entry name" value="S-adenosyl-L-methionine-dependent methyltransferases"/>
    <property type="match status" value="1"/>
</dbReference>
<comment type="caution">
    <text evidence="1">The sequence shown here is derived from an EMBL/GenBank/DDBJ whole genome shotgun (WGS) entry which is preliminary data.</text>
</comment>
<evidence type="ECO:0000313" key="1">
    <source>
        <dbReference type="EMBL" id="OGM93850.1"/>
    </source>
</evidence>
<dbReference type="EMBL" id="MGIV01000019">
    <property type="protein sequence ID" value="OGM93850.1"/>
    <property type="molecule type" value="Genomic_DNA"/>
</dbReference>
<proteinExistence type="predicted"/>
<sequence length="245" mass="27259">MLKAIVKKTKKIALLPLIIGDYFAFKKAAGRNGRFTVNLGDAYPCPFDKTMLTGFDRHYVYHTAWAARKVAYIKPEVHTDISSSLYFSSIVSAFVPVTFYDYRPADLQLSGLLSEKADLLALPFADNSVASLSCMHTVEHVGLGRYGDPIDLDGDLKAIKELQRVLAPGGSLLFVVPIGKAKIQFNAHRIYSYAMIMEYFNDLELREFSLIPETSGSMIVNATREQADEEAYGCGCFWFVKKGNG</sequence>
<dbReference type="AlphaFoldDB" id="A0A1F8DZA9"/>
<dbReference type="Gene3D" id="3.40.50.150">
    <property type="entry name" value="Vaccinia Virus protein VP39"/>
    <property type="match status" value="1"/>
</dbReference>
<protein>
    <recommendedName>
        <fullName evidence="3">DUF268 domain-containing protein</fullName>
    </recommendedName>
</protein>
<accession>A0A1F8DZA9</accession>
<organism evidence="1 2">
    <name type="scientific">Candidatus Wolfebacteria bacterium RIFOXYD1_FULL_48_65</name>
    <dbReference type="NCBI Taxonomy" id="1802561"/>
    <lineage>
        <taxon>Bacteria</taxon>
        <taxon>Candidatus Wolfeibacteriota</taxon>
    </lineage>
</organism>
<dbReference type="Proteomes" id="UP000179057">
    <property type="component" value="Unassembled WGS sequence"/>
</dbReference>
<name>A0A1F8DZA9_9BACT</name>
<evidence type="ECO:0008006" key="3">
    <source>
        <dbReference type="Google" id="ProtNLM"/>
    </source>
</evidence>